<dbReference type="RefSeq" id="WP_381089317.1">
    <property type="nucleotide sequence ID" value="NZ_JBHUDX010000088.1"/>
</dbReference>
<dbReference type="Pfam" id="PF06527">
    <property type="entry name" value="TniQ"/>
    <property type="match status" value="1"/>
</dbReference>
<organism evidence="2 3">
    <name type="scientific">Streptomyces caeni</name>
    <dbReference type="NCBI Taxonomy" id="2307231"/>
    <lineage>
        <taxon>Bacteria</taxon>
        <taxon>Bacillati</taxon>
        <taxon>Actinomycetota</taxon>
        <taxon>Actinomycetes</taxon>
        <taxon>Kitasatosporales</taxon>
        <taxon>Streptomycetaceae</taxon>
        <taxon>Streptomyces</taxon>
    </lineage>
</organism>
<dbReference type="EMBL" id="JBHUDX010000088">
    <property type="protein sequence ID" value="MFD1662159.1"/>
    <property type="molecule type" value="Genomic_DNA"/>
</dbReference>
<proteinExistence type="predicted"/>
<name>A0ABW4IXU5_9ACTN</name>
<accession>A0ABW4IXU5</accession>
<sequence length="554" mass="61479">MNDFQTAPRLTAAEATALTLLPLAPRYPPIAQSLDVVRAGKRIPALDWLFPAAARYCPDCLAGDGTPLQTDHGGPWKTDWRLPVIFACEYHQRFLEHLCPECQRPLTDRPGQLIARPTIAGLHPAQCRAPLAHESRRTQRTAQLCGARLDQQPPGPAEPLPEALSTLQKKITAMLSPNTPAATASQYFTDLQMVSGLVMITWPKARPTAQNVDSHRTDQVLAARQDTSHSLHVSTPPQDARACASVLLAADAILSATDLRSALAPLAPVENRTRSDMAPKRHRSWDTAFRRYRGDCSERFQNAAEYLVSTHRRSGRGGSRLPQRGLDYGPQHVPAFLPLEWAERHLSDFTVAFSMPVLRRTTSAFLIRRALGKTIVDAAEFLGLGIDGKGLGGPIARWARRQGTPEAYERALDAIAAELASSPLIDYRHRRTLLADWALPPDAWHQIADQLKRQPTSPRYISDDRVRLAATAHIWTQVTHGETQFAPQPAEARNDPELDAAWSQDRFTIGHWLRQNKVPLYQQMKPLLDAYAAQLTRAVDAARSTRQLARSLAN</sequence>
<dbReference type="Proteomes" id="UP001597261">
    <property type="component" value="Unassembled WGS sequence"/>
</dbReference>
<gene>
    <name evidence="2" type="ORF">ACFSL4_29215</name>
</gene>
<evidence type="ECO:0000313" key="2">
    <source>
        <dbReference type="EMBL" id="MFD1662159.1"/>
    </source>
</evidence>
<dbReference type="InterPro" id="IPR009492">
    <property type="entry name" value="TniQ"/>
</dbReference>
<evidence type="ECO:0000313" key="3">
    <source>
        <dbReference type="Proteomes" id="UP001597261"/>
    </source>
</evidence>
<reference evidence="3" key="1">
    <citation type="journal article" date="2019" name="Int. J. Syst. Evol. Microbiol.">
        <title>The Global Catalogue of Microorganisms (GCM) 10K type strain sequencing project: providing services to taxonomists for standard genome sequencing and annotation.</title>
        <authorList>
            <consortium name="The Broad Institute Genomics Platform"/>
            <consortium name="The Broad Institute Genome Sequencing Center for Infectious Disease"/>
            <person name="Wu L."/>
            <person name="Ma J."/>
        </authorList>
    </citation>
    <scope>NUCLEOTIDE SEQUENCE [LARGE SCALE GENOMIC DNA]</scope>
    <source>
        <strain evidence="3">CGMCC 1.12470</strain>
    </source>
</reference>
<protein>
    <submittedName>
        <fullName evidence="2">TniQ family protein</fullName>
    </submittedName>
</protein>
<keyword evidence="3" id="KW-1185">Reference proteome</keyword>
<evidence type="ECO:0000259" key="1">
    <source>
        <dbReference type="Pfam" id="PF06527"/>
    </source>
</evidence>
<feature type="domain" description="TniQ" evidence="1">
    <location>
        <begin position="9"/>
        <end position="95"/>
    </location>
</feature>
<comment type="caution">
    <text evidence="2">The sequence shown here is derived from an EMBL/GenBank/DDBJ whole genome shotgun (WGS) entry which is preliminary data.</text>
</comment>